<protein>
    <submittedName>
        <fullName evidence="1">Uncharacterized protein</fullName>
    </submittedName>
</protein>
<dbReference type="EMBL" id="JASCZI010030632">
    <property type="protein sequence ID" value="MED6124004.1"/>
    <property type="molecule type" value="Genomic_DNA"/>
</dbReference>
<proteinExistence type="predicted"/>
<evidence type="ECO:0000313" key="2">
    <source>
        <dbReference type="Proteomes" id="UP001341840"/>
    </source>
</evidence>
<sequence>MEPNFINRVADCATVYDIWQKLEEYFAKRSKSKKVTDSLSALGAPLSSEDFVDAVAHGLPEEYNPFIMMVSSRSDTITESEVEALLLG</sequence>
<keyword evidence="2" id="KW-1185">Reference proteome</keyword>
<accession>A0ABU6RJF0</accession>
<evidence type="ECO:0000313" key="1">
    <source>
        <dbReference type="EMBL" id="MED6124004.1"/>
    </source>
</evidence>
<dbReference type="Proteomes" id="UP001341840">
    <property type="component" value="Unassembled WGS sequence"/>
</dbReference>
<gene>
    <name evidence="1" type="ORF">PIB30_054956</name>
</gene>
<comment type="caution">
    <text evidence="1">The sequence shown here is derived from an EMBL/GenBank/DDBJ whole genome shotgun (WGS) entry which is preliminary data.</text>
</comment>
<reference evidence="1 2" key="1">
    <citation type="journal article" date="2023" name="Plants (Basel)">
        <title>Bridging the Gap: Combining Genomics and Transcriptomics Approaches to Understand Stylosanthes scabra, an Orphan Legume from the Brazilian Caatinga.</title>
        <authorList>
            <person name="Ferreira-Neto J.R.C."/>
            <person name="da Silva M.D."/>
            <person name="Binneck E."/>
            <person name="de Melo N.F."/>
            <person name="da Silva R.H."/>
            <person name="de Melo A.L.T.M."/>
            <person name="Pandolfi V."/>
            <person name="Bustamante F.O."/>
            <person name="Brasileiro-Vidal A.C."/>
            <person name="Benko-Iseppon A.M."/>
        </authorList>
    </citation>
    <scope>NUCLEOTIDE SEQUENCE [LARGE SCALE GENOMIC DNA]</scope>
    <source>
        <tissue evidence="1">Leaves</tissue>
    </source>
</reference>
<name>A0ABU6RJF0_9FABA</name>
<organism evidence="1 2">
    <name type="scientific">Stylosanthes scabra</name>
    <dbReference type="NCBI Taxonomy" id="79078"/>
    <lineage>
        <taxon>Eukaryota</taxon>
        <taxon>Viridiplantae</taxon>
        <taxon>Streptophyta</taxon>
        <taxon>Embryophyta</taxon>
        <taxon>Tracheophyta</taxon>
        <taxon>Spermatophyta</taxon>
        <taxon>Magnoliopsida</taxon>
        <taxon>eudicotyledons</taxon>
        <taxon>Gunneridae</taxon>
        <taxon>Pentapetalae</taxon>
        <taxon>rosids</taxon>
        <taxon>fabids</taxon>
        <taxon>Fabales</taxon>
        <taxon>Fabaceae</taxon>
        <taxon>Papilionoideae</taxon>
        <taxon>50 kb inversion clade</taxon>
        <taxon>dalbergioids sensu lato</taxon>
        <taxon>Dalbergieae</taxon>
        <taxon>Pterocarpus clade</taxon>
        <taxon>Stylosanthes</taxon>
    </lineage>
</organism>